<dbReference type="CDD" id="cd00303">
    <property type="entry name" value="retropepsin_like"/>
    <property type="match status" value="1"/>
</dbReference>
<dbReference type="EMBL" id="BMAO01032420">
    <property type="protein sequence ID" value="GFQ82036.1"/>
    <property type="molecule type" value="Genomic_DNA"/>
</dbReference>
<proteinExistence type="predicted"/>
<name>A0A8X6KS43_TRICU</name>
<evidence type="ECO:0000313" key="2">
    <source>
        <dbReference type="Proteomes" id="UP000887116"/>
    </source>
</evidence>
<reference evidence="1" key="1">
    <citation type="submission" date="2020-07" db="EMBL/GenBank/DDBJ databases">
        <title>Multicomponent nature underlies the extraordinary mechanical properties of spider dragline silk.</title>
        <authorList>
            <person name="Kono N."/>
            <person name="Nakamura H."/>
            <person name="Mori M."/>
            <person name="Yoshida Y."/>
            <person name="Ohtoshi R."/>
            <person name="Malay A.D."/>
            <person name="Moran D.A.P."/>
            <person name="Tomita M."/>
            <person name="Numata K."/>
            <person name="Arakawa K."/>
        </authorList>
    </citation>
    <scope>NUCLEOTIDE SEQUENCE</scope>
</reference>
<evidence type="ECO:0000313" key="1">
    <source>
        <dbReference type="EMBL" id="GFQ82036.1"/>
    </source>
</evidence>
<comment type="caution">
    <text evidence="1">The sequence shown here is derived from an EMBL/GenBank/DDBJ whole genome shotgun (WGS) entry which is preliminary data.</text>
</comment>
<organism evidence="1 2">
    <name type="scientific">Trichonephila clavata</name>
    <name type="common">Joro spider</name>
    <name type="synonym">Nephila clavata</name>
    <dbReference type="NCBI Taxonomy" id="2740835"/>
    <lineage>
        <taxon>Eukaryota</taxon>
        <taxon>Metazoa</taxon>
        <taxon>Ecdysozoa</taxon>
        <taxon>Arthropoda</taxon>
        <taxon>Chelicerata</taxon>
        <taxon>Arachnida</taxon>
        <taxon>Araneae</taxon>
        <taxon>Araneomorphae</taxon>
        <taxon>Entelegynae</taxon>
        <taxon>Araneoidea</taxon>
        <taxon>Nephilidae</taxon>
        <taxon>Trichonephila</taxon>
    </lineage>
</organism>
<feature type="non-terminal residue" evidence="1">
    <location>
        <position position="1"/>
    </location>
</feature>
<accession>A0A8X6KS43</accession>
<dbReference type="PANTHER" id="PTHR22954">
    <property type="entry name" value="RETROVIRAL PROTEASE-RELATED"/>
    <property type="match status" value="1"/>
</dbReference>
<dbReference type="InterPro" id="IPR005312">
    <property type="entry name" value="DUF1759"/>
</dbReference>
<dbReference type="InterPro" id="IPR021109">
    <property type="entry name" value="Peptidase_aspartic_dom_sf"/>
</dbReference>
<keyword evidence="2" id="KW-1185">Reference proteome</keyword>
<protein>
    <submittedName>
        <fullName evidence="1">DUF1758 domain-containing protein</fullName>
    </submittedName>
</protein>
<gene>
    <name evidence="1" type="primary">AVEN_242418_1</name>
    <name evidence="1" type="ORF">TNCT_91311</name>
</gene>
<dbReference type="Gene3D" id="2.40.70.10">
    <property type="entry name" value="Acid Proteases"/>
    <property type="match status" value="1"/>
</dbReference>
<dbReference type="Pfam" id="PF03564">
    <property type="entry name" value="DUF1759"/>
    <property type="match status" value="1"/>
</dbReference>
<dbReference type="AlphaFoldDB" id="A0A8X6KS43"/>
<dbReference type="OrthoDB" id="6430657at2759"/>
<dbReference type="Proteomes" id="UP000887116">
    <property type="component" value="Unassembled WGS sequence"/>
</dbReference>
<dbReference type="PANTHER" id="PTHR22954:SF3">
    <property type="entry name" value="PROTEIN CBG08539"/>
    <property type="match status" value="1"/>
</dbReference>
<sequence length="521" mass="59758">MSEDKDRVACLKRKRSVLRTAVTNTVTKLEHELLETEHIDVDKLEEILEILVTKFESLKCIDNELEPLFGEIEFEEEYTKTEEYNDKVTLTKFRVNKRIRELNKNVSNFPANVSHDVEKINQVYQPNINIEENSVRIKLPKLCIPKFYGDVNQWLNFWNSFESAIHKNVHLNKVDKFNYLKSYLGGTALSTVDGFSISDSTYDAAINLLKERFAREDLLIQTHMRKHSPLMCFVKYKQKENDKNINPKADESRPSENTVLTNQSTFNEIYLQTLVVRISNKGLNHFVRVIIDSGSTKSYISKFVAEKMGLKRIGKETVTHGLFGGLEKTGYHNRYNVQLSRLDTKNEIEIEVMDQKKICATVPKINNAYCLKELREKKIFLSDVSFKSEKCLYEENVNDIHLLLGADVAGKILTGKIEQLSCGLVAMQSILGWTVTDIATLAHHLNHIPEEIKPVADQLKESFYVDNCVASFNSVEELEYSQFESQNLLSSQFDLRGGSCNIYLDNSDNPNNVESNNETVP</sequence>